<dbReference type="RefSeq" id="WP_377917702.1">
    <property type="nucleotide sequence ID" value="NZ_JBHRZT010000070.1"/>
</dbReference>
<feature type="domain" description="RecX first three-helical" evidence="8">
    <location>
        <begin position="66"/>
        <end position="105"/>
    </location>
</feature>
<accession>A0ABV8B662</accession>
<keyword evidence="10" id="KW-1185">Reference proteome</keyword>
<dbReference type="InterPro" id="IPR036388">
    <property type="entry name" value="WH-like_DNA-bd_sf"/>
</dbReference>
<evidence type="ECO:0000259" key="7">
    <source>
        <dbReference type="Pfam" id="PF21981"/>
    </source>
</evidence>
<evidence type="ECO:0000256" key="4">
    <source>
        <dbReference type="ARBA" id="ARBA00022490"/>
    </source>
</evidence>
<evidence type="ECO:0000256" key="1">
    <source>
        <dbReference type="ARBA" id="ARBA00004496"/>
    </source>
</evidence>
<name>A0ABV8B662_9BACI</name>
<protein>
    <recommendedName>
        <fullName evidence="3 5">Regulatory protein RecX</fullName>
    </recommendedName>
</protein>
<keyword evidence="4 5" id="KW-0963">Cytoplasm</keyword>
<organism evidence="9 10">
    <name type="scientific">Bacillus songklensis</name>
    <dbReference type="NCBI Taxonomy" id="1069116"/>
    <lineage>
        <taxon>Bacteria</taxon>
        <taxon>Bacillati</taxon>
        <taxon>Bacillota</taxon>
        <taxon>Bacilli</taxon>
        <taxon>Bacillales</taxon>
        <taxon>Bacillaceae</taxon>
        <taxon>Bacillus</taxon>
    </lineage>
</organism>
<feature type="domain" description="RecX second three-helical" evidence="6">
    <location>
        <begin position="112"/>
        <end position="151"/>
    </location>
</feature>
<evidence type="ECO:0000259" key="8">
    <source>
        <dbReference type="Pfam" id="PF21982"/>
    </source>
</evidence>
<dbReference type="InterPro" id="IPR053924">
    <property type="entry name" value="RecX_HTH_2nd"/>
</dbReference>
<feature type="domain" description="RecX third three-helical" evidence="7">
    <location>
        <begin position="160"/>
        <end position="205"/>
    </location>
</feature>
<sequence>MPIITKITTQAKNSERYNVYLDYGKGEEYGFSVDEYVLVKFQLKKGRELDELDLTEIQYADDVKKAYNLALNYLSYRMRSKKEVHTYLKSKGIGEMIIQEVLHKLDDQRYIDDLEFAKAYARTQRSTTVKGPNLIRKELKEKGIADEYIDISLMDFSDNEQLQTAIKIADKTKGKNQKLSSSALRQKIEQTLQQKGYSFTIIQQLFHEWGVEKEEDAEWEALKHQGLKAHRRYEKYEGWEYERRMKQSLYRKGFAIEDIKRLLEELKSEE</sequence>
<feature type="domain" description="RecX third three-helical" evidence="7">
    <location>
        <begin position="216"/>
        <end position="263"/>
    </location>
</feature>
<dbReference type="InterPro" id="IPR003783">
    <property type="entry name" value="Regulatory_RecX"/>
</dbReference>
<dbReference type="EMBL" id="JBHRZT010000070">
    <property type="protein sequence ID" value="MFC3885365.1"/>
    <property type="molecule type" value="Genomic_DNA"/>
</dbReference>
<dbReference type="PANTHER" id="PTHR33602">
    <property type="entry name" value="REGULATORY PROTEIN RECX FAMILY PROTEIN"/>
    <property type="match status" value="1"/>
</dbReference>
<evidence type="ECO:0000259" key="6">
    <source>
        <dbReference type="Pfam" id="PF02631"/>
    </source>
</evidence>
<dbReference type="HAMAP" id="MF_01114">
    <property type="entry name" value="RecX"/>
    <property type="match status" value="1"/>
</dbReference>
<comment type="similarity">
    <text evidence="2 5">Belongs to the RecX family.</text>
</comment>
<evidence type="ECO:0000313" key="9">
    <source>
        <dbReference type="EMBL" id="MFC3885365.1"/>
    </source>
</evidence>
<evidence type="ECO:0000256" key="2">
    <source>
        <dbReference type="ARBA" id="ARBA00009695"/>
    </source>
</evidence>
<proteinExistence type="inferred from homology"/>
<dbReference type="Pfam" id="PF02631">
    <property type="entry name" value="RecX_HTH2"/>
    <property type="match status" value="1"/>
</dbReference>
<evidence type="ECO:0000313" key="10">
    <source>
        <dbReference type="Proteomes" id="UP001595752"/>
    </source>
</evidence>
<dbReference type="Proteomes" id="UP001595752">
    <property type="component" value="Unassembled WGS sequence"/>
</dbReference>
<evidence type="ECO:0000256" key="5">
    <source>
        <dbReference type="HAMAP-Rule" id="MF_01114"/>
    </source>
</evidence>
<dbReference type="NCBIfam" id="NF010733">
    <property type="entry name" value="PRK14135.1"/>
    <property type="match status" value="1"/>
</dbReference>
<dbReference type="Pfam" id="PF21982">
    <property type="entry name" value="RecX_HTH1"/>
    <property type="match status" value="1"/>
</dbReference>
<dbReference type="Gene3D" id="1.10.10.10">
    <property type="entry name" value="Winged helix-like DNA-binding domain superfamily/Winged helix DNA-binding domain"/>
    <property type="match status" value="4"/>
</dbReference>
<comment type="function">
    <text evidence="5">Modulates RecA activity.</text>
</comment>
<dbReference type="InterPro" id="IPR053925">
    <property type="entry name" value="RecX_HTH_3rd"/>
</dbReference>
<evidence type="ECO:0000256" key="3">
    <source>
        <dbReference type="ARBA" id="ARBA00018111"/>
    </source>
</evidence>
<gene>
    <name evidence="5 9" type="primary">recX</name>
    <name evidence="9" type="ORF">ACFOU2_18515</name>
</gene>
<reference evidence="10" key="1">
    <citation type="journal article" date="2019" name="Int. J. Syst. Evol. Microbiol.">
        <title>The Global Catalogue of Microorganisms (GCM) 10K type strain sequencing project: providing services to taxonomists for standard genome sequencing and annotation.</title>
        <authorList>
            <consortium name="The Broad Institute Genomics Platform"/>
            <consortium name="The Broad Institute Genome Sequencing Center for Infectious Disease"/>
            <person name="Wu L."/>
            <person name="Ma J."/>
        </authorList>
    </citation>
    <scope>NUCLEOTIDE SEQUENCE [LARGE SCALE GENOMIC DNA]</scope>
    <source>
        <strain evidence="10">CCUG 61889</strain>
    </source>
</reference>
<comment type="subcellular location">
    <subcellularLocation>
        <location evidence="1 5">Cytoplasm</location>
    </subcellularLocation>
</comment>
<comment type="caution">
    <text evidence="9">The sequence shown here is derived from an EMBL/GenBank/DDBJ whole genome shotgun (WGS) entry which is preliminary data.</text>
</comment>
<dbReference type="InterPro" id="IPR053926">
    <property type="entry name" value="RecX_HTH_1st"/>
</dbReference>
<dbReference type="Pfam" id="PF21981">
    <property type="entry name" value="RecX_HTH3"/>
    <property type="match status" value="2"/>
</dbReference>
<dbReference type="PANTHER" id="PTHR33602:SF1">
    <property type="entry name" value="REGULATORY PROTEIN RECX FAMILY PROTEIN"/>
    <property type="match status" value="1"/>
</dbReference>